<sequence>MALYRGFSLIWALLTHAFGRGPLAGSGVIFLTETGTFGNLHSEGWENIDNGLLEGIKSTGAQSVLVPRYGIMPQIVSVILSPDALPVGFEPRDATIIGAIG</sequence>
<comment type="subcellular location">
    <subcellularLocation>
        <location evidence="1">Cell membrane</location>
        <topology evidence="1">Multi-pass membrane protein</topology>
    </subcellularLocation>
</comment>
<evidence type="ECO:0000256" key="6">
    <source>
        <dbReference type="ARBA" id="ARBA00023136"/>
    </source>
</evidence>
<keyword evidence="5" id="KW-1133">Transmembrane helix</keyword>
<evidence type="ECO:0000313" key="8">
    <source>
        <dbReference type="Proteomes" id="UP001549077"/>
    </source>
</evidence>
<dbReference type="PANTHER" id="PTHR30043">
    <property type="entry name" value="PHOSPHONATES TRANSPORT SYSTEM PERMEASE PROTEIN"/>
    <property type="match status" value="1"/>
</dbReference>
<comment type="caution">
    <text evidence="7">The sequence shown here is derived from an EMBL/GenBank/DDBJ whole genome shotgun (WGS) entry which is preliminary data.</text>
</comment>
<organism evidence="7 8">
    <name type="scientific">Rhizobium binae</name>
    <dbReference type="NCBI Taxonomy" id="1138190"/>
    <lineage>
        <taxon>Bacteria</taxon>
        <taxon>Pseudomonadati</taxon>
        <taxon>Pseudomonadota</taxon>
        <taxon>Alphaproteobacteria</taxon>
        <taxon>Hyphomicrobiales</taxon>
        <taxon>Rhizobiaceae</taxon>
        <taxon>Rhizobium/Agrobacterium group</taxon>
        <taxon>Rhizobium</taxon>
    </lineage>
</organism>
<dbReference type="SUPFAM" id="SSF161098">
    <property type="entry name" value="MetI-like"/>
    <property type="match status" value="1"/>
</dbReference>
<keyword evidence="8" id="KW-1185">Reference proteome</keyword>
<gene>
    <name evidence="7" type="ORF">ABID08_003888</name>
</gene>
<evidence type="ECO:0000256" key="2">
    <source>
        <dbReference type="ARBA" id="ARBA00022448"/>
    </source>
</evidence>
<evidence type="ECO:0000313" key="7">
    <source>
        <dbReference type="EMBL" id="MET3756514.1"/>
    </source>
</evidence>
<evidence type="ECO:0000256" key="3">
    <source>
        <dbReference type="ARBA" id="ARBA00022475"/>
    </source>
</evidence>
<name>A0ABV2MK22_9HYPH</name>
<keyword evidence="3" id="KW-1003">Cell membrane</keyword>
<evidence type="ECO:0000256" key="4">
    <source>
        <dbReference type="ARBA" id="ARBA00022692"/>
    </source>
</evidence>
<accession>A0ABV2MK22</accession>
<keyword evidence="2" id="KW-0813">Transport</keyword>
<keyword evidence="6" id="KW-0472">Membrane</keyword>
<dbReference type="InterPro" id="IPR035906">
    <property type="entry name" value="MetI-like_sf"/>
</dbReference>
<protein>
    <submittedName>
        <fullName evidence="7">ABC-type phosphate/phosphonate transport system permease subunit</fullName>
    </submittedName>
</protein>
<evidence type="ECO:0000256" key="5">
    <source>
        <dbReference type="ARBA" id="ARBA00022989"/>
    </source>
</evidence>
<proteinExistence type="predicted"/>
<evidence type="ECO:0000256" key="1">
    <source>
        <dbReference type="ARBA" id="ARBA00004651"/>
    </source>
</evidence>
<dbReference type="PANTHER" id="PTHR30043:SF1">
    <property type="entry name" value="ABC TRANSPORT SYSTEM PERMEASE PROTEIN P69"/>
    <property type="match status" value="1"/>
</dbReference>
<reference evidence="7 8" key="1">
    <citation type="submission" date="2024-06" db="EMBL/GenBank/DDBJ databases">
        <title>Genomic Encyclopedia of Type Strains, Phase IV (KMG-IV): sequencing the most valuable type-strain genomes for metagenomic binning, comparative biology and taxonomic classification.</title>
        <authorList>
            <person name="Goeker M."/>
        </authorList>
    </citation>
    <scope>NUCLEOTIDE SEQUENCE [LARGE SCALE GENOMIC DNA]</scope>
    <source>
        <strain evidence="7 8">DSM 29288</strain>
    </source>
</reference>
<dbReference type="EMBL" id="JBEPMY010000011">
    <property type="protein sequence ID" value="MET3756514.1"/>
    <property type="molecule type" value="Genomic_DNA"/>
</dbReference>
<keyword evidence="4" id="KW-0812">Transmembrane</keyword>
<dbReference type="Proteomes" id="UP001549077">
    <property type="component" value="Unassembled WGS sequence"/>
</dbReference>